<keyword evidence="2" id="KW-1185">Reference proteome</keyword>
<organism evidence="1 2">
    <name type="scientific">Setaria italica</name>
    <name type="common">Foxtail millet</name>
    <name type="synonym">Panicum italicum</name>
    <dbReference type="NCBI Taxonomy" id="4555"/>
    <lineage>
        <taxon>Eukaryota</taxon>
        <taxon>Viridiplantae</taxon>
        <taxon>Streptophyta</taxon>
        <taxon>Embryophyta</taxon>
        <taxon>Tracheophyta</taxon>
        <taxon>Spermatophyta</taxon>
        <taxon>Magnoliopsida</taxon>
        <taxon>Liliopsida</taxon>
        <taxon>Poales</taxon>
        <taxon>Poaceae</taxon>
        <taxon>PACMAD clade</taxon>
        <taxon>Panicoideae</taxon>
        <taxon>Panicodae</taxon>
        <taxon>Paniceae</taxon>
        <taxon>Cenchrinae</taxon>
        <taxon>Setaria</taxon>
    </lineage>
</organism>
<name>K3YBD5_SETIT</name>
<sequence length="73" mass="8503">MACTPNKCQLLELFFLRQSYVLCFLCRYYLFKAAYLHLFATHILELSKVASICSFFSVNNKLISFQTQAVTHN</sequence>
<dbReference type="EnsemblPlants" id="KQK96125">
    <property type="protein sequence ID" value="KQK96125"/>
    <property type="gene ID" value="SETIT_011529mg"/>
</dbReference>
<dbReference type="AlphaFoldDB" id="K3YBD5"/>
<evidence type="ECO:0000313" key="2">
    <source>
        <dbReference type="Proteomes" id="UP000004995"/>
    </source>
</evidence>
<accession>K3YBD5</accession>
<protein>
    <submittedName>
        <fullName evidence="1">Uncharacterized protein</fullName>
    </submittedName>
</protein>
<evidence type="ECO:0000313" key="1">
    <source>
        <dbReference type="EnsemblPlants" id="KQK96125"/>
    </source>
</evidence>
<dbReference type="Gramene" id="KQK96125">
    <property type="protein sequence ID" value="KQK96125"/>
    <property type="gene ID" value="SETIT_011529mg"/>
</dbReference>
<proteinExistence type="predicted"/>
<dbReference type="EMBL" id="AGNK02004042">
    <property type="status" value="NOT_ANNOTATED_CDS"/>
    <property type="molecule type" value="Genomic_DNA"/>
</dbReference>
<reference evidence="1" key="2">
    <citation type="submission" date="2018-08" db="UniProtKB">
        <authorList>
            <consortium name="EnsemblPlants"/>
        </authorList>
    </citation>
    <scope>IDENTIFICATION</scope>
    <source>
        <strain evidence="1">Yugu1</strain>
    </source>
</reference>
<dbReference type="Proteomes" id="UP000004995">
    <property type="component" value="Unassembled WGS sequence"/>
</dbReference>
<dbReference type="InParanoid" id="K3YBD5"/>
<reference evidence="2" key="1">
    <citation type="journal article" date="2012" name="Nat. Biotechnol.">
        <title>Reference genome sequence of the model plant Setaria.</title>
        <authorList>
            <person name="Bennetzen J.L."/>
            <person name="Schmutz J."/>
            <person name="Wang H."/>
            <person name="Percifield R."/>
            <person name="Hawkins J."/>
            <person name="Pontaroli A.C."/>
            <person name="Estep M."/>
            <person name="Feng L."/>
            <person name="Vaughn J.N."/>
            <person name="Grimwood J."/>
            <person name="Jenkins J."/>
            <person name="Barry K."/>
            <person name="Lindquist E."/>
            <person name="Hellsten U."/>
            <person name="Deshpande S."/>
            <person name="Wang X."/>
            <person name="Wu X."/>
            <person name="Mitros T."/>
            <person name="Triplett J."/>
            <person name="Yang X."/>
            <person name="Ye C.Y."/>
            <person name="Mauro-Herrera M."/>
            <person name="Wang L."/>
            <person name="Li P."/>
            <person name="Sharma M."/>
            <person name="Sharma R."/>
            <person name="Ronald P.C."/>
            <person name="Panaud O."/>
            <person name="Kellogg E.A."/>
            <person name="Brutnell T.P."/>
            <person name="Doust A.N."/>
            <person name="Tuskan G.A."/>
            <person name="Rokhsar D."/>
            <person name="Devos K.M."/>
        </authorList>
    </citation>
    <scope>NUCLEOTIDE SEQUENCE [LARGE SCALE GENOMIC DNA]</scope>
    <source>
        <strain evidence="2">cv. Yugu1</strain>
    </source>
</reference>
<dbReference type="HOGENOM" id="CLU_2709525_0_0_1"/>